<feature type="compositionally biased region" description="Basic and acidic residues" evidence="8">
    <location>
        <begin position="16"/>
        <end position="31"/>
    </location>
</feature>
<evidence type="ECO:0000256" key="6">
    <source>
        <dbReference type="ARBA" id="ARBA00023316"/>
    </source>
</evidence>
<dbReference type="Pfam" id="PF02618">
    <property type="entry name" value="YceG"/>
    <property type="match status" value="1"/>
</dbReference>
<dbReference type="Gene3D" id="3.30.160.60">
    <property type="entry name" value="Classic Zinc Finger"/>
    <property type="match status" value="1"/>
</dbReference>
<dbReference type="GO" id="GO:0071555">
    <property type="term" value="P:cell wall organization"/>
    <property type="evidence" value="ECO:0007669"/>
    <property type="project" value="UniProtKB-KW"/>
</dbReference>
<evidence type="ECO:0000256" key="1">
    <source>
        <dbReference type="ARBA" id="ARBA00022475"/>
    </source>
</evidence>
<dbReference type="CDD" id="cd08010">
    <property type="entry name" value="MltG_like"/>
    <property type="match status" value="1"/>
</dbReference>
<comment type="catalytic activity">
    <reaction evidence="7">
        <text>a peptidoglycan chain = a peptidoglycan chain with N-acetyl-1,6-anhydromuramyl-[peptide] at the reducing end + a peptidoglycan chain with N-acetylglucosamine at the non-reducing end.</text>
        <dbReference type="EC" id="4.2.2.29"/>
    </reaction>
</comment>
<dbReference type="GO" id="GO:0009252">
    <property type="term" value="P:peptidoglycan biosynthetic process"/>
    <property type="evidence" value="ECO:0007669"/>
    <property type="project" value="UniProtKB-UniRule"/>
</dbReference>
<dbReference type="HAMAP" id="MF_02065">
    <property type="entry name" value="MltG"/>
    <property type="match status" value="1"/>
</dbReference>
<dbReference type="PANTHER" id="PTHR30518">
    <property type="entry name" value="ENDOLYTIC MUREIN TRANSGLYCOSYLASE"/>
    <property type="match status" value="1"/>
</dbReference>
<feature type="compositionally biased region" description="Basic and acidic residues" evidence="8">
    <location>
        <begin position="41"/>
        <end position="78"/>
    </location>
</feature>
<dbReference type="RefSeq" id="WP_170143894.1">
    <property type="nucleotide sequence ID" value="NZ_AP018786.1"/>
</dbReference>
<dbReference type="EMBL" id="AP018786">
    <property type="protein sequence ID" value="BBF23670.1"/>
    <property type="molecule type" value="Genomic_DNA"/>
</dbReference>
<dbReference type="NCBIfam" id="TIGR00247">
    <property type="entry name" value="endolytic transglycosylase MltG"/>
    <property type="match status" value="1"/>
</dbReference>
<dbReference type="GO" id="GO:0005886">
    <property type="term" value="C:plasma membrane"/>
    <property type="evidence" value="ECO:0007669"/>
    <property type="project" value="UniProtKB-SubCell"/>
</dbReference>
<feature type="site" description="Important for catalytic activity" evidence="7">
    <location>
        <position position="333"/>
    </location>
</feature>
<comment type="similarity">
    <text evidence="7">Belongs to the transglycosylase MltG family.</text>
</comment>
<keyword evidence="10" id="KW-1185">Reference proteome</keyword>
<protein>
    <recommendedName>
        <fullName evidence="7">Endolytic murein transglycosylase</fullName>
        <ecNumber evidence="7">4.2.2.29</ecNumber>
    </recommendedName>
    <alternativeName>
        <fullName evidence="7">Peptidoglycan lytic transglycosylase</fullName>
    </alternativeName>
    <alternativeName>
        <fullName evidence="7">Peptidoglycan polymerization terminase</fullName>
    </alternativeName>
</protein>
<evidence type="ECO:0000256" key="2">
    <source>
        <dbReference type="ARBA" id="ARBA00022692"/>
    </source>
</evidence>
<dbReference type="Gene3D" id="3.30.1490.480">
    <property type="entry name" value="Endolytic murein transglycosylase"/>
    <property type="match status" value="1"/>
</dbReference>
<keyword evidence="5 7" id="KW-0456">Lyase</keyword>
<dbReference type="PANTHER" id="PTHR30518:SF2">
    <property type="entry name" value="ENDOLYTIC MUREIN TRANSGLYCOSYLASE"/>
    <property type="match status" value="1"/>
</dbReference>
<keyword evidence="7" id="KW-0997">Cell inner membrane</keyword>
<dbReference type="KEGG" id="sutt:SUTMEG_15610"/>
<dbReference type="AlphaFoldDB" id="A0A2Z6ICM2"/>
<dbReference type="GO" id="GO:0008932">
    <property type="term" value="F:lytic endotransglycosylase activity"/>
    <property type="evidence" value="ECO:0007669"/>
    <property type="project" value="UniProtKB-UniRule"/>
</dbReference>
<evidence type="ECO:0000256" key="8">
    <source>
        <dbReference type="SAM" id="MobiDB-lite"/>
    </source>
</evidence>
<gene>
    <name evidence="7" type="primary">mltG</name>
    <name evidence="9" type="ORF">SUTMEG_15610</name>
</gene>
<feature type="compositionally biased region" description="Basic and acidic residues" evidence="8">
    <location>
        <begin position="85"/>
        <end position="106"/>
    </location>
</feature>
<comment type="subcellular location">
    <subcellularLocation>
        <location evidence="7">Cell inner membrane</location>
        <topology evidence="7">Single-pass membrane protein</topology>
    </subcellularLocation>
</comment>
<sequence>MTKNRIQAPTGPTADNDARTDAETDAEKTKAAETPAVTPSEDVRTEVDADVKSEDKTDNKTDGEKTEDAEKSPEKTEESPEETSEEKPVDAPLEKAAAKAAATDDGRPSFARRLLKGCFFLAVLLAILAVGGFFGLRHYVNEVPVPVTVKTATVDVMVEEGDGARRIIAKMREAGLEVEDWSMRAASRLHPSGMGRIHAGLYRFPAGVTRTGILDLLAEGPVIDQQLRIPDGATIWEVRAIFAEGVNLKPVTRGMSEEELKRALGLSDYPSLEGFFAPDTYRYGSGTTDLAVMKQAVARQKRLLDEAWASRSEEVAVRTPYEALILASIVEKETGERSDRHLVSSVFHNRMKVGMPLQTDPTVIYGLGPAWKGRLTKQDLRSDTPYNTYRISGLPPTPISMPTPASIEAAVHPAASRYLYFVSRGDGTSEFTTNLKDHNAAVRHFILRKQTTPLKLPKAAEEKGPLRAQ</sequence>
<comment type="function">
    <text evidence="7">Functions as a peptidoglycan terminase that cleaves nascent peptidoglycan strands endolytically to terminate their elongation.</text>
</comment>
<keyword evidence="1 7" id="KW-1003">Cell membrane</keyword>
<accession>A0A2Z6ICM2</accession>
<evidence type="ECO:0000256" key="3">
    <source>
        <dbReference type="ARBA" id="ARBA00022989"/>
    </source>
</evidence>
<keyword evidence="2 7" id="KW-0812">Transmembrane</keyword>
<feature type="transmembrane region" description="Helical" evidence="7">
    <location>
        <begin position="117"/>
        <end position="136"/>
    </location>
</feature>
<keyword evidence="3 7" id="KW-1133">Transmembrane helix</keyword>
<dbReference type="InterPro" id="IPR003770">
    <property type="entry name" value="MLTG-like"/>
</dbReference>
<dbReference type="Proteomes" id="UP000271003">
    <property type="component" value="Chromosome"/>
</dbReference>
<proteinExistence type="inferred from homology"/>
<feature type="region of interest" description="Disordered" evidence="8">
    <location>
        <begin position="1"/>
        <end position="106"/>
    </location>
</feature>
<evidence type="ECO:0000256" key="7">
    <source>
        <dbReference type="HAMAP-Rule" id="MF_02065"/>
    </source>
</evidence>
<keyword evidence="6 7" id="KW-0961">Cell wall biogenesis/degradation</keyword>
<evidence type="ECO:0000313" key="9">
    <source>
        <dbReference type="EMBL" id="BBF23670.1"/>
    </source>
</evidence>
<organism evidence="9 10">
    <name type="scientific">Sutterella megalosphaeroides</name>
    <dbReference type="NCBI Taxonomy" id="2494234"/>
    <lineage>
        <taxon>Bacteria</taxon>
        <taxon>Pseudomonadati</taxon>
        <taxon>Pseudomonadota</taxon>
        <taxon>Betaproteobacteria</taxon>
        <taxon>Burkholderiales</taxon>
        <taxon>Sutterellaceae</taxon>
        <taxon>Sutterella</taxon>
    </lineage>
</organism>
<dbReference type="EC" id="4.2.2.29" evidence="7"/>
<evidence type="ECO:0000313" key="10">
    <source>
        <dbReference type="Proteomes" id="UP000271003"/>
    </source>
</evidence>
<evidence type="ECO:0000256" key="4">
    <source>
        <dbReference type="ARBA" id="ARBA00023136"/>
    </source>
</evidence>
<name>A0A2Z6ICM2_9BURK</name>
<reference evidence="9 10" key="1">
    <citation type="journal article" date="2018" name="Int. J. Syst. Evol. Microbiol.">
        <title>Mesosutterella multiformis gen. nov., sp. nov., a member of the family Sutterellaceae and Sutterella megalosphaeroides sp. nov., isolated from human faeces.</title>
        <authorList>
            <person name="Sakamoto M."/>
            <person name="Ikeyama N."/>
            <person name="Kunihiro T."/>
            <person name="Iino T."/>
            <person name="Yuki M."/>
            <person name="Ohkuma M."/>
        </authorList>
    </citation>
    <scope>NUCLEOTIDE SEQUENCE [LARGE SCALE GENOMIC DNA]</scope>
    <source>
        <strain evidence="9 10">6FBBBH3</strain>
    </source>
</reference>
<keyword evidence="4 7" id="KW-0472">Membrane</keyword>
<evidence type="ECO:0000256" key="5">
    <source>
        <dbReference type="ARBA" id="ARBA00023239"/>
    </source>
</evidence>